<dbReference type="InterPro" id="IPR002893">
    <property type="entry name" value="Znf_MYND"/>
</dbReference>
<reference evidence="16" key="1">
    <citation type="journal article" date="2008" name="Nat. Genet.">
        <title>The Pristionchus pacificus genome provides a unique perspective on nematode lifestyle and parasitism.</title>
        <authorList>
            <person name="Dieterich C."/>
            <person name="Clifton S.W."/>
            <person name="Schuster L.N."/>
            <person name="Chinwalla A."/>
            <person name="Delehaunty K."/>
            <person name="Dinkelacker I."/>
            <person name="Fulton L."/>
            <person name="Fulton R."/>
            <person name="Godfrey J."/>
            <person name="Minx P."/>
            <person name="Mitreva M."/>
            <person name="Roeseler W."/>
            <person name="Tian H."/>
            <person name="Witte H."/>
            <person name="Yang S.P."/>
            <person name="Wilson R.K."/>
            <person name="Sommer R.J."/>
        </authorList>
    </citation>
    <scope>NUCLEOTIDE SEQUENCE [LARGE SCALE GENOMIC DNA]</scope>
    <source>
        <strain evidence="16">PS312</strain>
    </source>
</reference>
<evidence type="ECO:0000256" key="10">
    <source>
        <dbReference type="ARBA" id="ARBA00023163"/>
    </source>
</evidence>
<dbReference type="PANTHER" id="PTHR46379:SF1">
    <property type="entry name" value="ZINC FINGER MYND DOMAIN-CONTAINING PROTEIN 11"/>
    <property type="match status" value="1"/>
</dbReference>
<dbReference type="AlphaFoldDB" id="A0A8R1Z3W6"/>
<evidence type="ECO:0000259" key="14">
    <source>
        <dbReference type="PROSITE" id="PS50865"/>
    </source>
</evidence>
<reference evidence="15" key="2">
    <citation type="submission" date="2022-06" db="UniProtKB">
        <authorList>
            <consortium name="EnsemblMetazoa"/>
        </authorList>
    </citation>
    <scope>IDENTIFICATION</scope>
    <source>
        <strain evidence="15">PS312</strain>
    </source>
</reference>
<evidence type="ECO:0000256" key="3">
    <source>
        <dbReference type="ARBA" id="ARBA00022454"/>
    </source>
</evidence>
<evidence type="ECO:0000256" key="12">
    <source>
        <dbReference type="PROSITE-ProRule" id="PRU00134"/>
    </source>
</evidence>
<keyword evidence="13" id="KW-0175">Coiled coil</keyword>
<dbReference type="SUPFAM" id="SSF144232">
    <property type="entry name" value="HIT/MYND zinc finger-like"/>
    <property type="match status" value="1"/>
</dbReference>
<dbReference type="OrthoDB" id="6272564at2759"/>
<dbReference type="FunFam" id="6.10.140.2220:FF:000002">
    <property type="entry name" value="Protein kinase C-binding protein 1 isoform C"/>
    <property type="match status" value="1"/>
</dbReference>
<keyword evidence="3" id="KW-0158">Chromosome</keyword>
<dbReference type="Pfam" id="PF24324">
    <property type="entry name" value="MYND_ZMYND11_ZMYD8"/>
    <property type="match status" value="1"/>
</dbReference>
<dbReference type="Gene3D" id="6.10.140.2220">
    <property type="match status" value="1"/>
</dbReference>
<dbReference type="GO" id="GO:0034243">
    <property type="term" value="P:regulation of transcription elongation by RNA polymerase II"/>
    <property type="evidence" value="ECO:0007669"/>
    <property type="project" value="InterPro"/>
</dbReference>
<dbReference type="PANTHER" id="PTHR46379">
    <property type="entry name" value="ZINC FINGER MYND DOMAIN-CONTAINING"/>
    <property type="match status" value="1"/>
</dbReference>
<keyword evidence="4" id="KW-0479">Metal-binding</keyword>
<dbReference type="GO" id="GO:0008270">
    <property type="term" value="F:zinc ion binding"/>
    <property type="evidence" value="ECO:0007669"/>
    <property type="project" value="UniProtKB-KW"/>
</dbReference>
<dbReference type="GO" id="GO:0005634">
    <property type="term" value="C:nucleus"/>
    <property type="evidence" value="ECO:0007669"/>
    <property type="project" value="UniProtKB-SubCell"/>
</dbReference>
<evidence type="ECO:0000256" key="5">
    <source>
        <dbReference type="ARBA" id="ARBA00022771"/>
    </source>
</evidence>
<keyword evidence="7" id="KW-0156">Chromatin regulator</keyword>
<dbReference type="GO" id="GO:0005694">
    <property type="term" value="C:chromosome"/>
    <property type="evidence" value="ECO:0007669"/>
    <property type="project" value="UniProtKB-SubCell"/>
</dbReference>
<accession>A0A8R1Z3W6</accession>
<dbReference type="PROSITE" id="PS01360">
    <property type="entry name" value="ZF_MYND_1"/>
    <property type="match status" value="1"/>
</dbReference>
<evidence type="ECO:0000256" key="7">
    <source>
        <dbReference type="ARBA" id="ARBA00022853"/>
    </source>
</evidence>
<dbReference type="InterPro" id="IPR057053">
    <property type="entry name" value="MYND_ZMYND11_ZMYD8"/>
</dbReference>
<evidence type="ECO:0000256" key="13">
    <source>
        <dbReference type="SAM" id="Coils"/>
    </source>
</evidence>
<keyword evidence="11" id="KW-0539">Nucleus</keyword>
<gene>
    <name evidence="15" type="primary">WBGene00304416</name>
</gene>
<feature type="domain" description="MYND-type" evidence="14">
    <location>
        <begin position="233"/>
        <end position="267"/>
    </location>
</feature>
<sequence>NLQNLVQMEMDESANLLLNAQSDENIQLELENKDNTAFVTDPASSVQLFSLDNRDHTVGGSISASNIRSSEDHRANIIADIESNLIRGTVHRRGTIVRMNKLGDDMVMVEKEDGGHPGMNDGHHEQEMGDGEGNWLLDDRMKRMIMDLQRHWLTDYQQSREKLLVEMTEKLHQEFLSDQQKIRTDLLTQFKDELDTTRSELEAKYRESLKVELAKQLEKHKRDLSACKKKQWCWQCESEAIYHCCWNTAYCSVECQQGHWATHRKFCRRKKAGGGAPGASGVQPQQQ</sequence>
<dbReference type="GO" id="GO:0003714">
    <property type="term" value="F:transcription corepressor activity"/>
    <property type="evidence" value="ECO:0007669"/>
    <property type="project" value="InterPro"/>
</dbReference>
<comment type="subcellular location">
    <subcellularLocation>
        <location evidence="2">Chromosome</location>
    </subcellularLocation>
    <subcellularLocation>
        <location evidence="1">Nucleus</location>
    </subcellularLocation>
</comment>
<evidence type="ECO:0000256" key="9">
    <source>
        <dbReference type="ARBA" id="ARBA00023117"/>
    </source>
</evidence>
<proteinExistence type="predicted"/>
<feature type="coiled-coil region" evidence="13">
    <location>
        <begin position="187"/>
        <end position="230"/>
    </location>
</feature>
<evidence type="ECO:0000256" key="4">
    <source>
        <dbReference type="ARBA" id="ARBA00022723"/>
    </source>
</evidence>
<keyword evidence="8" id="KW-0805">Transcription regulation</keyword>
<dbReference type="GO" id="GO:0140006">
    <property type="term" value="F:histone H3 reader activity"/>
    <property type="evidence" value="ECO:0007669"/>
    <property type="project" value="UniProtKB-ARBA"/>
</dbReference>
<keyword evidence="10" id="KW-0804">Transcription</keyword>
<dbReference type="InterPro" id="IPR047269">
    <property type="entry name" value="ZMY11"/>
</dbReference>
<keyword evidence="5 12" id="KW-0863">Zinc-finger</keyword>
<organism evidence="15 16">
    <name type="scientific">Pristionchus pacificus</name>
    <name type="common">Parasitic nematode worm</name>
    <dbReference type="NCBI Taxonomy" id="54126"/>
    <lineage>
        <taxon>Eukaryota</taxon>
        <taxon>Metazoa</taxon>
        <taxon>Ecdysozoa</taxon>
        <taxon>Nematoda</taxon>
        <taxon>Chromadorea</taxon>
        <taxon>Rhabditida</taxon>
        <taxon>Rhabditina</taxon>
        <taxon>Diplogasteromorpha</taxon>
        <taxon>Diplogasteroidea</taxon>
        <taxon>Neodiplogasteridae</taxon>
        <taxon>Pristionchus</taxon>
    </lineage>
</organism>
<dbReference type="EnsemblMetazoa" id="PPA46637.1">
    <property type="protein sequence ID" value="PPA46637.1"/>
    <property type="gene ID" value="WBGene00304416"/>
</dbReference>
<keyword evidence="6" id="KW-0862">Zinc</keyword>
<evidence type="ECO:0000256" key="6">
    <source>
        <dbReference type="ARBA" id="ARBA00022833"/>
    </source>
</evidence>
<keyword evidence="9" id="KW-0103">Bromodomain</keyword>
<dbReference type="Proteomes" id="UP000005239">
    <property type="component" value="Unassembled WGS sequence"/>
</dbReference>
<evidence type="ECO:0000256" key="8">
    <source>
        <dbReference type="ARBA" id="ARBA00023015"/>
    </source>
</evidence>
<evidence type="ECO:0000313" key="15">
    <source>
        <dbReference type="EnsemblMetazoa" id="PPA46637.1"/>
    </source>
</evidence>
<protein>
    <recommendedName>
        <fullName evidence="14">MYND-type domain-containing protein</fullName>
    </recommendedName>
</protein>
<evidence type="ECO:0000313" key="16">
    <source>
        <dbReference type="Proteomes" id="UP000005239"/>
    </source>
</evidence>
<dbReference type="PROSITE" id="PS50865">
    <property type="entry name" value="ZF_MYND_2"/>
    <property type="match status" value="1"/>
</dbReference>
<evidence type="ECO:0000256" key="1">
    <source>
        <dbReference type="ARBA" id="ARBA00004123"/>
    </source>
</evidence>
<evidence type="ECO:0000256" key="11">
    <source>
        <dbReference type="ARBA" id="ARBA00023242"/>
    </source>
</evidence>
<evidence type="ECO:0000256" key="2">
    <source>
        <dbReference type="ARBA" id="ARBA00004286"/>
    </source>
</evidence>
<keyword evidence="16" id="KW-1185">Reference proteome</keyword>
<name>A0A8R1Z3W6_PRIPA</name>